<dbReference type="GO" id="GO:0006950">
    <property type="term" value="P:response to stress"/>
    <property type="evidence" value="ECO:0007669"/>
    <property type="project" value="TreeGrafter"/>
</dbReference>
<proteinExistence type="predicted"/>
<dbReference type="AlphaFoldDB" id="A0A6N7Z1Z7"/>
<evidence type="ECO:0000259" key="1">
    <source>
        <dbReference type="PROSITE" id="PS50995"/>
    </source>
</evidence>
<protein>
    <submittedName>
        <fullName evidence="2">MarR family transcriptional regulator</fullName>
    </submittedName>
</protein>
<dbReference type="Pfam" id="PF12802">
    <property type="entry name" value="MarR_2"/>
    <property type="match status" value="1"/>
</dbReference>
<keyword evidence="3" id="KW-1185">Reference proteome</keyword>
<comment type="caution">
    <text evidence="2">The sequence shown here is derived from an EMBL/GenBank/DDBJ whole genome shotgun (WGS) entry which is preliminary data.</text>
</comment>
<dbReference type="OrthoDB" id="3254910at2"/>
<name>A0A6N7Z1Z7_9PSEU</name>
<sequence>MRLPGELDTQLQRDAGINLFEYMIMAALSLRPERRLRMSLLAAISEGSLPRLSQAIGRLEKRGWVRRSPDPEDGRYTLAILTDEGLDKVVATAPGHVAEVRRLVFDPLTKAQPRQLHDICGRIMRTIDPDGPYPGVRPY</sequence>
<dbReference type="InterPro" id="IPR036388">
    <property type="entry name" value="WH-like_DNA-bd_sf"/>
</dbReference>
<dbReference type="EMBL" id="WMBA01000007">
    <property type="protein sequence ID" value="MTD53810.1"/>
    <property type="molecule type" value="Genomic_DNA"/>
</dbReference>
<organism evidence="2 3">
    <name type="scientific">Amycolatopsis pithecellobii</name>
    <dbReference type="NCBI Taxonomy" id="664692"/>
    <lineage>
        <taxon>Bacteria</taxon>
        <taxon>Bacillati</taxon>
        <taxon>Actinomycetota</taxon>
        <taxon>Actinomycetes</taxon>
        <taxon>Pseudonocardiales</taxon>
        <taxon>Pseudonocardiaceae</taxon>
        <taxon>Amycolatopsis</taxon>
    </lineage>
</organism>
<dbReference type="PANTHER" id="PTHR33164">
    <property type="entry name" value="TRANSCRIPTIONAL REGULATOR, MARR FAMILY"/>
    <property type="match status" value="1"/>
</dbReference>
<reference evidence="2 3" key="1">
    <citation type="submission" date="2019-11" db="EMBL/GenBank/DDBJ databases">
        <title>Draft genome of Amycolatopsis RM579.</title>
        <authorList>
            <person name="Duangmal K."/>
            <person name="Mingma R."/>
        </authorList>
    </citation>
    <scope>NUCLEOTIDE SEQUENCE [LARGE SCALE GENOMIC DNA]</scope>
    <source>
        <strain evidence="2 3">RM579</strain>
    </source>
</reference>
<dbReference type="PROSITE" id="PS50995">
    <property type="entry name" value="HTH_MARR_2"/>
    <property type="match status" value="1"/>
</dbReference>
<dbReference type="Gene3D" id="1.10.10.10">
    <property type="entry name" value="Winged helix-like DNA-binding domain superfamily/Winged helix DNA-binding domain"/>
    <property type="match status" value="1"/>
</dbReference>
<feature type="domain" description="HTH marR-type" evidence="1">
    <location>
        <begin position="1"/>
        <end position="125"/>
    </location>
</feature>
<gene>
    <name evidence="2" type="ORF">GKO32_07405</name>
</gene>
<dbReference type="InterPro" id="IPR000835">
    <property type="entry name" value="HTH_MarR-typ"/>
</dbReference>
<dbReference type="Proteomes" id="UP000440096">
    <property type="component" value="Unassembled WGS sequence"/>
</dbReference>
<dbReference type="InterPro" id="IPR039422">
    <property type="entry name" value="MarR/SlyA-like"/>
</dbReference>
<evidence type="ECO:0000313" key="3">
    <source>
        <dbReference type="Proteomes" id="UP000440096"/>
    </source>
</evidence>
<evidence type="ECO:0000313" key="2">
    <source>
        <dbReference type="EMBL" id="MTD53810.1"/>
    </source>
</evidence>
<dbReference type="SMART" id="SM00347">
    <property type="entry name" value="HTH_MARR"/>
    <property type="match status" value="1"/>
</dbReference>
<dbReference type="SUPFAM" id="SSF46785">
    <property type="entry name" value="Winged helix' DNA-binding domain"/>
    <property type="match status" value="1"/>
</dbReference>
<dbReference type="GO" id="GO:0003700">
    <property type="term" value="F:DNA-binding transcription factor activity"/>
    <property type="evidence" value="ECO:0007669"/>
    <property type="project" value="InterPro"/>
</dbReference>
<dbReference type="PANTHER" id="PTHR33164:SF99">
    <property type="entry name" value="MARR FAMILY REGULATORY PROTEIN"/>
    <property type="match status" value="1"/>
</dbReference>
<dbReference type="InterPro" id="IPR036390">
    <property type="entry name" value="WH_DNA-bd_sf"/>
</dbReference>
<accession>A0A6N7Z1Z7</accession>